<dbReference type="PANTHER" id="PTHR30563:SF0">
    <property type="entry name" value="DNA RECOMBINATION PROTEIN RMUC"/>
    <property type="match status" value="1"/>
</dbReference>
<dbReference type="GO" id="GO:0006310">
    <property type="term" value="P:DNA recombination"/>
    <property type="evidence" value="ECO:0007669"/>
    <property type="project" value="UniProtKB-KW"/>
</dbReference>
<evidence type="ECO:0000313" key="8">
    <source>
        <dbReference type="EMBL" id="MEJ8568948.1"/>
    </source>
</evidence>
<gene>
    <name evidence="8" type="primary">rmuC</name>
    <name evidence="8" type="ORF">V3330_15045</name>
</gene>
<evidence type="ECO:0000256" key="7">
    <source>
        <dbReference type="SAM" id="Phobius"/>
    </source>
</evidence>
<feature type="transmembrane region" description="Helical" evidence="7">
    <location>
        <begin position="15"/>
        <end position="35"/>
    </location>
</feature>
<keyword evidence="7" id="KW-0472">Membrane</keyword>
<comment type="caution">
    <text evidence="8">The sequence shown here is derived from an EMBL/GenBank/DDBJ whole genome shotgun (WGS) entry which is preliminary data.</text>
</comment>
<feature type="coiled-coil region" evidence="5">
    <location>
        <begin position="51"/>
        <end position="110"/>
    </location>
</feature>
<sequence length="454" mass="50857">MNDWLMAQGVASPLAGLWVGLLAGLLLAVLIGWLLSRRAARAERAHWEPELARRDEKSEELREALARAEQQCAVLQSRGEDREAHFREQLQQLEAAEKRLAEHFDRLARQIFEERSEKLSDLNRKQLDTLLTPLAEKLTEFRNTVNETHKQEVAQHQVLQVKLKELEQLNVRLHDDATNLTRALTSSVKAQGNWGEQQLERLLNLAGLEKGREYSTQVSVTTETGQRIQPDLVLHLPEGRSIIMDSKVSLNAWTRYQAETEEPLRVGHLADHVRSVREHIKSLGEKRYAEIAELQALDFVLMFVPIEAALIEALQQDAELPAFALERKVALVSPTNLLATLRTVASVWSIHKQNTNALEIASRAGLLYDKFAGFVDNLGAVGERLRQAQKSYDDAFGQLSTGAGNLLRQAELLSQLGARHTKQLDSRLLERARESDGQANPGLTDAGPSTGSED</sequence>
<dbReference type="AlphaFoldDB" id="A0AAW9RJA6"/>
<name>A0AAW9RJA6_9GAMM</name>
<dbReference type="InterPro" id="IPR003798">
    <property type="entry name" value="DNA_recombination_RmuC"/>
</dbReference>
<protein>
    <submittedName>
        <fullName evidence="8">DNA recombination protein RmuC</fullName>
    </submittedName>
</protein>
<feature type="coiled-coil region" evidence="5">
    <location>
        <begin position="149"/>
        <end position="183"/>
    </location>
</feature>
<accession>A0AAW9RJA6</accession>
<evidence type="ECO:0000313" key="9">
    <source>
        <dbReference type="Proteomes" id="UP001359886"/>
    </source>
</evidence>
<comment type="function">
    <text evidence="1">Involved in DNA recombination.</text>
</comment>
<evidence type="ECO:0000256" key="3">
    <source>
        <dbReference type="ARBA" id="ARBA00023054"/>
    </source>
</evidence>
<organism evidence="8 9">
    <name type="scientific">Elongatibacter sediminis</name>
    <dbReference type="NCBI Taxonomy" id="3119006"/>
    <lineage>
        <taxon>Bacteria</taxon>
        <taxon>Pseudomonadati</taxon>
        <taxon>Pseudomonadota</taxon>
        <taxon>Gammaproteobacteria</taxon>
        <taxon>Chromatiales</taxon>
        <taxon>Wenzhouxiangellaceae</taxon>
        <taxon>Elongatibacter</taxon>
    </lineage>
</organism>
<dbReference type="Proteomes" id="UP001359886">
    <property type="component" value="Unassembled WGS sequence"/>
</dbReference>
<keyword evidence="7" id="KW-0812">Transmembrane</keyword>
<keyword evidence="9" id="KW-1185">Reference proteome</keyword>
<dbReference type="RefSeq" id="WP_354696266.1">
    <property type="nucleotide sequence ID" value="NZ_JAZHOG010000010.1"/>
</dbReference>
<dbReference type="EMBL" id="JAZHOG010000010">
    <property type="protein sequence ID" value="MEJ8568948.1"/>
    <property type="molecule type" value="Genomic_DNA"/>
</dbReference>
<keyword evidence="7" id="KW-1133">Transmembrane helix</keyword>
<evidence type="ECO:0000256" key="2">
    <source>
        <dbReference type="ARBA" id="ARBA00009840"/>
    </source>
</evidence>
<evidence type="ECO:0000256" key="5">
    <source>
        <dbReference type="SAM" id="Coils"/>
    </source>
</evidence>
<keyword evidence="4" id="KW-0233">DNA recombination</keyword>
<evidence type="ECO:0000256" key="6">
    <source>
        <dbReference type="SAM" id="MobiDB-lite"/>
    </source>
</evidence>
<evidence type="ECO:0000256" key="4">
    <source>
        <dbReference type="ARBA" id="ARBA00023172"/>
    </source>
</evidence>
<dbReference type="Pfam" id="PF02646">
    <property type="entry name" value="RmuC"/>
    <property type="match status" value="1"/>
</dbReference>
<keyword evidence="3 5" id="KW-0175">Coiled coil</keyword>
<proteinExistence type="inferred from homology"/>
<feature type="region of interest" description="Disordered" evidence="6">
    <location>
        <begin position="429"/>
        <end position="454"/>
    </location>
</feature>
<reference evidence="8 9" key="1">
    <citation type="submission" date="2024-02" db="EMBL/GenBank/DDBJ databases">
        <title>A novel Wenzhouxiangellaceae bacterium, isolated from coastal sediments.</title>
        <authorList>
            <person name="Du Z.-J."/>
            <person name="Ye Y.-Q."/>
            <person name="Zhang X.-Y."/>
        </authorList>
    </citation>
    <scope>NUCLEOTIDE SEQUENCE [LARGE SCALE GENOMIC DNA]</scope>
    <source>
        <strain evidence="8 9">CH-27</strain>
    </source>
</reference>
<dbReference type="PANTHER" id="PTHR30563">
    <property type="entry name" value="DNA RECOMBINATION PROTEIN RMUC"/>
    <property type="match status" value="1"/>
</dbReference>
<comment type="similarity">
    <text evidence="2">Belongs to the RmuC family.</text>
</comment>
<evidence type="ECO:0000256" key="1">
    <source>
        <dbReference type="ARBA" id="ARBA00003416"/>
    </source>
</evidence>